<name>A0A1I8PI73_STOCA</name>
<dbReference type="InterPro" id="IPR036291">
    <property type="entry name" value="NAD(P)-bd_dom_sf"/>
</dbReference>
<dbReference type="GO" id="GO:0006694">
    <property type="term" value="P:steroid biosynthetic process"/>
    <property type="evidence" value="ECO:0007669"/>
    <property type="project" value="InterPro"/>
</dbReference>
<dbReference type="STRING" id="35570.A0A1I8PI73"/>
<keyword evidence="5" id="KW-1185">Reference proteome</keyword>
<dbReference type="SUPFAM" id="SSF51735">
    <property type="entry name" value="NAD(P)-binding Rossmann-fold domains"/>
    <property type="match status" value="1"/>
</dbReference>
<evidence type="ECO:0000313" key="4">
    <source>
        <dbReference type="EnsemblMetazoa" id="SCAU008320-PA"/>
    </source>
</evidence>
<feature type="domain" description="3-beta hydroxysteroid dehydrogenase/isomerase" evidence="3">
    <location>
        <begin position="10"/>
        <end position="290"/>
    </location>
</feature>
<keyword evidence="1 2" id="KW-0560">Oxidoreductase</keyword>
<evidence type="ECO:0000313" key="5">
    <source>
        <dbReference type="Proteomes" id="UP000095300"/>
    </source>
</evidence>
<dbReference type="GO" id="GO:0016616">
    <property type="term" value="F:oxidoreductase activity, acting on the CH-OH group of donors, NAD or NADP as acceptor"/>
    <property type="evidence" value="ECO:0007669"/>
    <property type="project" value="InterPro"/>
</dbReference>
<evidence type="ECO:0000256" key="2">
    <source>
        <dbReference type="RuleBase" id="RU004475"/>
    </source>
</evidence>
<dbReference type="PANTHER" id="PTHR10366">
    <property type="entry name" value="NAD DEPENDENT EPIMERASE/DEHYDRATASE"/>
    <property type="match status" value="1"/>
</dbReference>
<dbReference type="PANTHER" id="PTHR10366:SF853">
    <property type="entry name" value="GH25466P"/>
    <property type="match status" value="1"/>
</dbReference>
<dbReference type="Proteomes" id="UP000095300">
    <property type="component" value="Unassembled WGS sequence"/>
</dbReference>
<dbReference type="EnsemblMetazoa" id="SCAU008320-RA">
    <property type="protein sequence ID" value="SCAU008320-PA"/>
    <property type="gene ID" value="SCAU008320"/>
</dbReference>
<dbReference type="Gene3D" id="3.40.50.720">
    <property type="entry name" value="NAD(P)-binding Rossmann-like Domain"/>
    <property type="match status" value="1"/>
</dbReference>
<proteinExistence type="inferred from homology"/>
<reference evidence="4" key="1">
    <citation type="submission" date="2020-05" db="UniProtKB">
        <authorList>
            <consortium name="EnsemblMetazoa"/>
        </authorList>
    </citation>
    <scope>IDENTIFICATION</scope>
    <source>
        <strain evidence="4">USDA</strain>
    </source>
</reference>
<dbReference type="InterPro" id="IPR002225">
    <property type="entry name" value="3Beta_OHSteriod_DH/Estase"/>
</dbReference>
<dbReference type="FunFam" id="3.40.50.720:FF:000495">
    <property type="entry name" value="3 hydroxysteroid dehydrogenase, putative"/>
    <property type="match status" value="1"/>
</dbReference>
<dbReference type="AlphaFoldDB" id="A0A1I8PI73"/>
<dbReference type="VEuPathDB" id="VectorBase:SCAU008320"/>
<evidence type="ECO:0000256" key="1">
    <source>
        <dbReference type="ARBA" id="ARBA00023002"/>
    </source>
</evidence>
<evidence type="ECO:0000259" key="3">
    <source>
        <dbReference type="Pfam" id="PF01073"/>
    </source>
</evidence>
<dbReference type="OrthoDB" id="2735536at2759"/>
<gene>
    <name evidence="4" type="primary">106092781</name>
</gene>
<protein>
    <recommendedName>
        <fullName evidence="3">3-beta hydroxysteroid dehydrogenase/isomerase domain-containing protein</fullName>
    </recommendedName>
</protein>
<dbReference type="Pfam" id="PF01073">
    <property type="entry name" value="3Beta_HSD"/>
    <property type="match status" value="1"/>
</dbReference>
<dbReference type="InterPro" id="IPR050425">
    <property type="entry name" value="NAD(P)_dehydrat-like"/>
</dbReference>
<comment type="similarity">
    <text evidence="2">Belongs to the 3-beta-HSD family.</text>
</comment>
<accession>A0A1I8PI73</accession>
<sequence length="399" mass="44791">MANESGDVVLVTGGSGFIGQHIIRLLFENKSELNIREIRSVDLKTYKNTIDDEQRYLRTFVGDLCEPESVVDAFKGADSVFHCAGMMSLQFPPNYGKLNRNNIEGTQSVVDLCVKHNVKHLVYTSCGSVCFVPFKGTHTAVIINQTETKAPTPVYKDQDHMEFDRQFILRGYSSSKLRAEQIVLAAHGRALSNGNGTLVTTAIRPPLTYGEGDNFFVTDMLKYLSSHSFVYPRIAGVGGKQQLCYAGNVAWGHICAYKSLKSAPRAIGGLPVFITDETSIADTSRFLQKIGASSEKFKVRQSSWYIPRAIFQFFAMLLELLIIVLEPVKKITMKYSLRALCAYASSMIFFNRLRAAIHIDYVPLIEEQTAIKKSVQWYIKWYEQNIPQRNGGGAKRKNH</sequence>
<organism evidence="4 5">
    <name type="scientific">Stomoxys calcitrans</name>
    <name type="common">Stable fly</name>
    <name type="synonym">Conops calcitrans</name>
    <dbReference type="NCBI Taxonomy" id="35570"/>
    <lineage>
        <taxon>Eukaryota</taxon>
        <taxon>Metazoa</taxon>
        <taxon>Ecdysozoa</taxon>
        <taxon>Arthropoda</taxon>
        <taxon>Hexapoda</taxon>
        <taxon>Insecta</taxon>
        <taxon>Pterygota</taxon>
        <taxon>Neoptera</taxon>
        <taxon>Endopterygota</taxon>
        <taxon>Diptera</taxon>
        <taxon>Brachycera</taxon>
        <taxon>Muscomorpha</taxon>
        <taxon>Muscoidea</taxon>
        <taxon>Muscidae</taxon>
        <taxon>Stomoxys</taxon>
    </lineage>
</organism>